<dbReference type="SUPFAM" id="SSF103473">
    <property type="entry name" value="MFS general substrate transporter"/>
    <property type="match status" value="2"/>
</dbReference>
<dbReference type="Gene3D" id="1.20.1720.10">
    <property type="entry name" value="Multidrug resistance protein D"/>
    <property type="match status" value="1"/>
</dbReference>
<evidence type="ECO:0000259" key="8">
    <source>
        <dbReference type="PROSITE" id="PS50850"/>
    </source>
</evidence>
<feature type="transmembrane region" description="Helical" evidence="7">
    <location>
        <begin position="490"/>
        <end position="509"/>
    </location>
</feature>
<feature type="transmembrane region" description="Helical" evidence="7">
    <location>
        <begin position="307"/>
        <end position="326"/>
    </location>
</feature>
<keyword evidence="3 7" id="KW-0812">Transmembrane</keyword>
<feature type="transmembrane region" description="Helical" evidence="7">
    <location>
        <begin position="346"/>
        <end position="365"/>
    </location>
</feature>
<evidence type="ECO:0000256" key="1">
    <source>
        <dbReference type="ARBA" id="ARBA00004141"/>
    </source>
</evidence>
<dbReference type="Gene3D" id="1.20.1250.20">
    <property type="entry name" value="MFS general substrate transporter like domains"/>
    <property type="match status" value="1"/>
</dbReference>
<feature type="transmembrane region" description="Helical" evidence="7">
    <location>
        <begin position="242"/>
        <end position="264"/>
    </location>
</feature>
<feature type="transmembrane region" description="Helical" evidence="7">
    <location>
        <begin position="276"/>
        <end position="295"/>
    </location>
</feature>
<feature type="transmembrane region" description="Helical" evidence="7">
    <location>
        <begin position="439"/>
        <end position="464"/>
    </location>
</feature>
<feature type="transmembrane region" description="Helical" evidence="7">
    <location>
        <begin position="184"/>
        <end position="206"/>
    </location>
</feature>
<keyword evidence="2" id="KW-0813">Transport</keyword>
<dbReference type="EMBL" id="JBHFEH010000004">
    <property type="protein sequence ID" value="KAL2057505.1"/>
    <property type="molecule type" value="Genomic_DNA"/>
</dbReference>
<dbReference type="Proteomes" id="UP001590951">
    <property type="component" value="Unassembled WGS sequence"/>
</dbReference>
<feature type="transmembrane region" description="Helical" evidence="7">
    <location>
        <begin position="63"/>
        <end position="83"/>
    </location>
</feature>
<evidence type="ECO:0000256" key="4">
    <source>
        <dbReference type="ARBA" id="ARBA00022989"/>
    </source>
</evidence>
<protein>
    <recommendedName>
        <fullName evidence="8">Major facilitator superfamily (MFS) profile domain-containing protein</fullName>
    </recommendedName>
</protein>
<feature type="transmembrane region" description="Helical" evidence="7">
    <location>
        <begin position="377"/>
        <end position="396"/>
    </location>
</feature>
<keyword evidence="10" id="KW-1185">Reference proteome</keyword>
<evidence type="ECO:0000313" key="9">
    <source>
        <dbReference type="EMBL" id="KAL2057505.1"/>
    </source>
</evidence>
<dbReference type="PANTHER" id="PTHR42718">
    <property type="entry name" value="MAJOR FACILITATOR SUPERFAMILY MULTIDRUG TRANSPORTER MFSC"/>
    <property type="match status" value="1"/>
</dbReference>
<evidence type="ECO:0000256" key="5">
    <source>
        <dbReference type="ARBA" id="ARBA00023136"/>
    </source>
</evidence>
<evidence type="ECO:0000256" key="3">
    <source>
        <dbReference type="ARBA" id="ARBA00022692"/>
    </source>
</evidence>
<feature type="domain" description="Major facilitator superfamily (MFS) profile" evidence="8">
    <location>
        <begin position="29"/>
        <end position="513"/>
    </location>
</feature>
<feature type="region of interest" description="Disordered" evidence="6">
    <location>
        <begin position="516"/>
        <end position="550"/>
    </location>
</feature>
<feature type="transmembrane region" description="Helical" evidence="7">
    <location>
        <begin position="402"/>
        <end position="427"/>
    </location>
</feature>
<evidence type="ECO:0000313" key="10">
    <source>
        <dbReference type="Proteomes" id="UP001590951"/>
    </source>
</evidence>
<keyword evidence="5 7" id="KW-0472">Membrane</keyword>
<evidence type="ECO:0000256" key="2">
    <source>
        <dbReference type="ARBA" id="ARBA00022448"/>
    </source>
</evidence>
<gene>
    <name evidence="9" type="ORF">ABVK25_001889</name>
</gene>
<proteinExistence type="predicted"/>
<dbReference type="PANTHER" id="PTHR42718:SF9">
    <property type="entry name" value="MAJOR FACILITATOR SUPERFAMILY MULTIDRUG TRANSPORTER MFSC"/>
    <property type="match status" value="1"/>
</dbReference>
<feature type="transmembrane region" description="Helical" evidence="7">
    <location>
        <begin position="95"/>
        <end position="121"/>
    </location>
</feature>
<dbReference type="PROSITE" id="PS50850">
    <property type="entry name" value="MFS"/>
    <property type="match status" value="1"/>
</dbReference>
<feature type="transmembrane region" description="Helical" evidence="7">
    <location>
        <begin position="127"/>
        <end position="145"/>
    </location>
</feature>
<feature type="transmembrane region" description="Helical" evidence="7">
    <location>
        <begin position="27"/>
        <end position="51"/>
    </location>
</feature>
<keyword evidence="4 7" id="KW-1133">Transmembrane helix</keyword>
<organism evidence="9 10">
    <name type="scientific">Lepraria finkii</name>
    <dbReference type="NCBI Taxonomy" id="1340010"/>
    <lineage>
        <taxon>Eukaryota</taxon>
        <taxon>Fungi</taxon>
        <taxon>Dikarya</taxon>
        <taxon>Ascomycota</taxon>
        <taxon>Pezizomycotina</taxon>
        <taxon>Lecanoromycetes</taxon>
        <taxon>OSLEUM clade</taxon>
        <taxon>Lecanoromycetidae</taxon>
        <taxon>Lecanorales</taxon>
        <taxon>Lecanorineae</taxon>
        <taxon>Stereocaulaceae</taxon>
        <taxon>Lepraria</taxon>
    </lineage>
</organism>
<comment type="caution">
    <text evidence="9">The sequence shown here is derived from an EMBL/GenBank/DDBJ whole genome shotgun (WGS) entry which is preliminary data.</text>
</comment>
<sequence length="550" mass="59154">MHGSTMQDHLMAKARSLPDTLLQKSPYYILAVVCTAMFLDLANLSAVTIALPTIQNDLNVGVAELQWCISAYALTFGGFLLLGGRAGDIWGHRNVLLFGMSFFALFTMVSALTTSFIGLAIARAFQGIGAAFTIPPAQAHIAIYFSDPKKKVTALGYWGAAGSLGFIVGLILGGVLTDLLTWRWIFWISLILSGFVIPSAMLVLPYPQSKRQQQRDSGPNNEDFGDQPNSPKSALTLLRERLVRFDALGIFLGIPGLLILNYSLTSANTDGWGSGQIIGPLVAAIVLLVLFLLHERRATLPLLPSRLFQNLSFNLTLVLAVNTYAVRQGCTYFLTIQLQSQGNSPIHTAVLFIPLGISALIANSLAGRLVPRLGARVMFVVGWALCIPGVVLFSFISPNTSYWRYTFPGMIIYIAGLGWVYITANFVVVSSASKSDQGVVAAVFNVALQVGGSVLGLAVLTAIAQGIDRKYGMKHSHPDSQLSEVGYRSVYYSCIILCGVGLFLSLFGIKIPDSSSFAKKSSPPAPNPVEIPLEPLTNTSKVESEAGQGL</sequence>
<comment type="subcellular location">
    <subcellularLocation>
        <location evidence="1">Membrane</location>
        <topology evidence="1">Multi-pass membrane protein</topology>
    </subcellularLocation>
</comment>
<dbReference type="InterPro" id="IPR011701">
    <property type="entry name" value="MFS"/>
</dbReference>
<reference evidence="9 10" key="1">
    <citation type="submission" date="2024-09" db="EMBL/GenBank/DDBJ databases">
        <title>Rethinking Asexuality: The Enigmatic Case of Functional Sexual Genes in Lepraria (Stereocaulaceae).</title>
        <authorList>
            <person name="Doellman M."/>
            <person name="Sun Y."/>
            <person name="Barcenas-Pena A."/>
            <person name="Lumbsch H.T."/>
            <person name="Grewe F."/>
        </authorList>
    </citation>
    <scope>NUCLEOTIDE SEQUENCE [LARGE SCALE GENOMIC DNA]</scope>
    <source>
        <strain evidence="9 10">Grewe 0041</strain>
    </source>
</reference>
<evidence type="ECO:0000256" key="6">
    <source>
        <dbReference type="SAM" id="MobiDB-lite"/>
    </source>
</evidence>
<evidence type="ECO:0000256" key="7">
    <source>
        <dbReference type="SAM" id="Phobius"/>
    </source>
</evidence>
<accession>A0ABR4BIE7</accession>
<dbReference type="Pfam" id="PF07690">
    <property type="entry name" value="MFS_1"/>
    <property type="match status" value="1"/>
</dbReference>
<dbReference type="InterPro" id="IPR020846">
    <property type="entry name" value="MFS_dom"/>
</dbReference>
<feature type="transmembrane region" description="Helical" evidence="7">
    <location>
        <begin position="152"/>
        <end position="172"/>
    </location>
</feature>
<name>A0ABR4BIE7_9LECA</name>
<dbReference type="InterPro" id="IPR036259">
    <property type="entry name" value="MFS_trans_sf"/>
</dbReference>